<dbReference type="InterPro" id="IPR029044">
    <property type="entry name" value="Nucleotide-diphossugar_trans"/>
</dbReference>
<sequence>MCSAILKKVFSLQTTQPPKRLFAVVVTFNRLEKLKQTVARLLESPTQDLEGVLVVNNASTDGTDVWLAQQTDPRLIVAHMTENRGGAGGFEHGMRLITETHDPDWIVVMDDDGRPTSDTFAKFQAMDVSAWDGLAAAVYYPHGEICDMNRPSRNPFWHRKVFLNTLLGRGGRDGFHITPEDYQGQPKQIDVSSFVGLFVSRVAVAKVGYPDGRLFVYGEDGLYTLGLSKAGGQIGFIPDLKFEHDCSTFGEDDLRFRPLWKVYYYHRNLLMLYREAAGLFFVPLLFLVLPKWLLKTRHHKGEQRVFLKLLQHAVVDGLLRRTSVPHKTVLDWAKVAPEQSEI</sequence>
<dbReference type="PANTHER" id="PTHR43179:SF12">
    <property type="entry name" value="GALACTOFURANOSYLTRANSFERASE GLFT2"/>
    <property type="match status" value="1"/>
</dbReference>
<dbReference type="RefSeq" id="WP_283424412.1">
    <property type="nucleotide sequence ID" value="NZ_FXTY01000001.1"/>
</dbReference>
<dbReference type="PANTHER" id="PTHR43179">
    <property type="entry name" value="RHAMNOSYLTRANSFERASE WBBL"/>
    <property type="match status" value="1"/>
</dbReference>
<protein>
    <submittedName>
        <fullName evidence="6">Glycosyltransferase, GT2 family</fullName>
    </submittedName>
</protein>
<feature type="domain" description="Glycosyltransferase 2-like" evidence="5">
    <location>
        <begin position="24"/>
        <end position="143"/>
    </location>
</feature>
<comment type="similarity">
    <text evidence="1">Belongs to the glycosyltransferase 2 family.</text>
</comment>
<reference evidence="6 7" key="1">
    <citation type="submission" date="2017-05" db="EMBL/GenBank/DDBJ databases">
        <authorList>
            <person name="Varghese N."/>
            <person name="Submissions S."/>
        </authorList>
    </citation>
    <scope>NUCLEOTIDE SEQUENCE [LARGE SCALE GENOMIC DNA]</scope>
    <source>
        <strain evidence="6 7">DSM 29734</strain>
    </source>
</reference>
<dbReference type="Pfam" id="PF00535">
    <property type="entry name" value="Glycos_transf_2"/>
    <property type="match status" value="1"/>
</dbReference>
<dbReference type="InterPro" id="IPR001173">
    <property type="entry name" value="Glyco_trans_2-like"/>
</dbReference>
<evidence type="ECO:0000256" key="1">
    <source>
        <dbReference type="ARBA" id="ARBA00006739"/>
    </source>
</evidence>
<keyword evidence="3" id="KW-0808">Transferase</keyword>
<dbReference type="SUPFAM" id="SSF53448">
    <property type="entry name" value="Nucleotide-diphospho-sugar transferases"/>
    <property type="match status" value="1"/>
</dbReference>
<evidence type="ECO:0000256" key="2">
    <source>
        <dbReference type="ARBA" id="ARBA00022676"/>
    </source>
</evidence>
<keyword evidence="4" id="KW-0472">Membrane</keyword>
<evidence type="ECO:0000256" key="4">
    <source>
        <dbReference type="SAM" id="Phobius"/>
    </source>
</evidence>
<evidence type="ECO:0000313" key="7">
    <source>
        <dbReference type="Proteomes" id="UP001157961"/>
    </source>
</evidence>
<feature type="transmembrane region" description="Helical" evidence="4">
    <location>
        <begin position="276"/>
        <end position="294"/>
    </location>
</feature>
<proteinExistence type="inferred from homology"/>
<keyword evidence="4" id="KW-1133">Transmembrane helix</keyword>
<keyword evidence="4" id="KW-0812">Transmembrane</keyword>
<accession>A0ABY1NBR9</accession>
<evidence type="ECO:0000259" key="5">
    <source>
        <dbReference type="Pfam" id="PF00535"/>
    </source>
</evidence>
<gene>
    <name evidence="6" type="ORF">SAMN06265373_101562</name>
</gene>
<keyword evidence="7" id="KW-1185">Reference proteome</keyword>
<keyword evidence="2" id="KW-0328">Glycosyltransferase</keyword>
<comment type="caution">
    <text evidence="6">The sequence shown here is derived from an EMBL/GenBank/DDBJ whole genome shotgun (WGS) entry which is preliminary data.</text>
</comment>
<organism evidence="6 7">
    <name type="scientific">Shimia sagamensis</name>
    <dbReference type="NCBI Taxonomy" id="1566352"/>
    <lineage>
        <taxon>Bacteria</taxon>
        <taxon>Pseudomonadati</taxon>
        <taxon>Pseudomonadota</taxon>
        <taxon>Alphaproteobacteria</taxon>
        <taxon>Rhodobacterales</taxon>
        <taxon>Roseobacteraceae</taxon>
    </lineage>
</organism>
<dbReference type="Proteomes" id="UP001157961">
    <property type="component" value="Unassembled WGS sequence"/>
</dbReference>
<dbReference type="EMBL" id="FXTY01000001">
    <property type="protein sequence ID" value="SMP05455.1"/>
    <property type="molecule type" value="Genomic_DNA"/>
</dbReference>
<name>A0ABY1NBR9_9RHOB</name>
<evidence type="ECO:0000256" key="3">
    <source>
        <dbReference type="ARBA" id="ARBA00022679"/>
    </source>
</evidence>
<evidence type="ECO:0000313" key="6">
    <source>
        <dbReference type="EMBL" id="SMP05455.1"/>
    </source>
</evidence>
<dbReference type="Gene3D" id="3.90.550.10">
    <property type="entry name" value="Spore Coat Polysaccharide Biosynthesis Protein SpsA, Chain A"/>
    <property type="match status" value="1"/>
</dbReference>